<dbReference type="HOGENOM" id="CLU_3284759_0_0_10"/>
<name>B7BFJ0_9BACT</name>
<organism evidence="1 2">
    <name type="scientific">Parabacteroides johnsonii DSM 18315</name>
    <dbReference type="NCBI Taxonomy" id="537006"/>
    <lineage>
        <taxon>Bacteria</taxon>
        <taxon>Pseudomonadati</taxon>
        <taxon>Bacteroidota</taxon>
        <taxon>Bacteroidia</taxon>
        <taxon>Bacteroidales</taxon>
        <taxon>Tannerellaceae</taxon>
        <taxon>Parabacteroides</taxon>
    </lineage>
</organism>
<accession>B7BFJ0</accession>
<gene>
    <name evidence="1" type="ORF">PRABACTJOHN_03819</name>
</gene>
<dbReference type="AlphaFoldDB" id="B7BFJ0"/>
<reference evidence="1 2" key="1">
    <citation type="submission" date="2008-10" db="EMBL/GenBank/DDBJ databases">
        <title>Draft genome sequence of Parabacteroides johnsonii (DSM 18315).</title>
        <authorList>
            <person name="Sudarsanam P."/>
            <person name="Ley R."/>
            <person name="Guruge J."/>
            <person name="Turnbaugh P.J."/>
            <person name="Mahowald M."/>
            <person name="Liep D."/>
            <person name="Gordon J."/>
        </authorList>
    </citation>
    <scope>NUCLEOTIDE SEQUENCE [LARGE SCALE GENOMIC DNA]</scope>
    <source>
        <strain evidence="1 2">DSM 18315</strain>
    </source>
</reference>
<dbReference type="EMBL" id="ABYH01000384">
    <property type="protein sequence ID" value="EEC94806.1"/>
    <property type="molecule type" value="Genomic_DNA"/>
</dbReference>
<sequence length="40" mass="4318">MTGARLGGKKYRSEARMIFFQPTSPTGPPCTVSGKGLYLL</sequence>
<proteinExistence type="predicted"/>
<evidence type="ECO:0000313" key="2">
    <source>
        <dbReference type="Proteomes" id="UP000005510"/>
    </source>
</evidence>
<dbReference type="Proteomes" id="UP000005510">
    <property type="component" value="Unassembled WGS sequence"/>
</dbReference>
<comment type="caution">
    <text evidence="1">The sequence shown here is derived from an EMBL/GenBank/DDBJ whole genome shotgun (WGS) entry which is preliminary data.</text>
</comment>
<dbReference type="STRING" id="537006.PRABACTJOHN_03819"/>
<reference evidence="1 2" key="2">
    <citation type="submission" date="2008-10" db="EMBL/GenBank/DDBJ databases">
        <authorList>
            <person name="Fulton L."/>
            <person name="Clifton S."/>
            <person name="Fulton B."/>
            <person name="Xu J."/>
            <person name="Minx P."/>
            <person name="Pepin K.H."/>
            <person name="Johnson M."/>
            <person name="Bhonagiri V."/>
            <person name="Nash W.E."/>
            <person name="Mardis E.R."/>
            <person name="Wilson R.K."/>
        </authorList>
    </citation>
    <scope>NUCLEOTIDE SEQUENCE [LARGE SCALE GENOMIC DNA]</scope>
    <source>
        <strain evidence="1 2">DSM 18315</strain>
    </source>
</reference>
<evidence type="ECO:0000313" key="1">
    <source>
        <dbReference type="EMBL" id="EEC94806.1"/>
    </source>
</evidence>
<protein>
    <submittedName>
        <fullName evidence="1">Uncharacterized protein</fullName>
    </submittedName>
</protein>